<dbReference type="InterPro" id="IPR008930">
    <property type="entry name" value="Terpenoid_cyclase/PrenylTrfase"/>
</dbReference>
<feature type="compositionally biased region" description="Acidic residues" evidence="3">
    <location>
        <begin position="640"/>
        <end position="649"/>
    </location>
</feature>
<evidence type="ECO:0000256" key="3">
    <source>
        <dbReference type="SAM" id="MobiDB-lite"/>
    </source>
</evidence>
<dbReference type="SUPFAM" id="SSF48239">
    <property type="entry name" value="Terpenoid cyclases/Protein prenyltransferases"/>
    <property type="match status" value="1"/>
</dbReference>
<evidence type="ECO:0000259" key="4">
    <source>
        <dbReference type="SMART" id="SM01360"/>
    </source>
</evidence>
<dbReference type="InterPro" id="IPR011626">
    <property type="entry name" value="Alpha-macroglobulin_TED"/>
</dbReference>
<dbReference type="PANTHER" id="PTHR11412">
    <property type="entry name" value="MACROGLOBULIN / COMPLEMENT"/>
    <property type="match status" value="1"/>
</dbReference>
<dbReference type="EMBL" id="JAPDFW010000059">
    <property type="protein sequence ID" value="KAJ5077123.1"/>
    <property type="molecule type" value="Genomic_DNA"/>
</dbReference>
<dbReference type="GO" id="GO:0004866">
    <property type="term" value="F:endopeptidase inhibitor activity"/>
    <property type="evidence" value="ECO:0007669"/>
    <property type="project" value="InterPro"/>
</dbReference>
<dbReference type="Pfam" id="PF07678">
    <property type="entry name" value="TED_complement"/>
    <property type="match status" value="1"/>
</dbReference>
<sequence length="1463" mass="166456">MGQKNTKKSVNIQTEKERFENNFIKTPRYSLHISTDKCTYKPGETVYFRGILLDAFNHKPILKQENSFGNPYMKILSPKEDVILEQSISKNEKSVYSTNWAIPDDSVGGEYKMQIYHKYGKGIPIAERGFTVRVFRPPRLKSELEFIQKAYGAGDEVKASLFVERAEGGFPEGANVTAIARLDNQEIYRGDYVLDKNGKCIVSFKLPLEIKEGIGNLNCSIVDGGVSENASKTLPVVLKKMDVRIYPEGGEIIYGLKCGVYFEAVTPTGKPADFEGKLICSKEDQINENIEIKTIHEGRGKFEFTPQPEIKYSIQIIKPSGVTIPVQLPPIKTQGVSLISNKKAFGFDENVSVTISSSEAEEYIVIAYKREKEITRKEVVFEKQKEKQVLELETKENDGILRITILKKKDLTPIAERIVFVQPTDEIVFEIESDKKAYCPGDTVELTITSKTKSGNPIETDFGITVSDDSVFKMTEKRERPPRLPAMYFLENEVEHLEDCQIYLSPEQEESNENNDNEEKQEKYTELDLLLGTQGWRRFIKIDESIMDNLTDKRIGQIFVMYCDKQIIEDQRMEEAVTKRRKEKRGQKKFAKREIMEDLCLAGEIQEEFVDKLEVRNEEIFEEKEKENENENENEKEREEVFEENEKEEVFEDKDMEINGEIEAPPQEEMIADGIFPMAIPVAMEKEIAFDMDMDFEDMADEQEMKKIDWRKRDLEMIPDIPFVREFAHRRNPNRKPGERNDFIDTLFYSPYIHTNKKDGKFLNKIQFDLNDSVSSFRVFIDGFSSNGLLGFSESFVVDSKEPFYLEPKFPLEVSFGDEIILPVSLVNSLPNDMDLSLKTELLSKALSIQGDAEWEGKLKSEERTKKLFNLKVSQTLEKAKLKISGNDKNNPSIKDQVTREIEVKPAGFPLSLDLSGVLQPDSTETQKISIPDEIIEGSITTYCSVFPSPIANLTESLKSFIKEPCGCFEQTSMTVYPLTMAQQYFKSHTGVDPSFIIQSNEQLEKGYKRLIGYECKLGGYEWFGGDPAHEALTAMGIMEFTDLSYVFPVDQEMLKRTTTWVLSRINKTKGVFERDSQALDYFGSAPPHTTDAYITWALSEAKIGYQELKSVVDNLISKSKDEFKDDSYFVSLVSLILFNFGFKEQSFELSQHLTTLQNNETADLKEKGHLTKAQTSITSSSGFNLKMETTSLSVLSWLNFADQFPENIEDAMQYITSNCKGGNFGSTQSTVLALKAIMKYDLYSAKATKEGSIELIINEESVEALGFIPDQKGAMIFPDFSQFLTKGKENLIELKMIDGSKMPFVIQISLTTPKPNSDLNCQVDLATKLISANENDKETQINQIKQGEATEIEIIMTNKTDKGIPMSVAIIGIPGGLEVRYEQLKELVTKGIVASFEMIGAREIVFYWRAMKPKEIIKFNIDVIATVPGIYSGPSSRAYLYYTNDEKIWNESLKIEILPDEK</sequence>
<dbReference type="Pfam" id="PF01835">
    <property type="entry name" value="MG2"/>
    <property type="match status" value="1"/>
</dbReference>
<reference evidence="5" key="1">
    <citation type="submission" date="2022-10" db="EMBL/GenBank/DDBJ databases">
        <title>Novel sulphate-reducing endosymbionts in the free-living metamonad Anaeramoeba.</title>
        <authorList>
            <person name="Jerlstrom-Hultqvist J."/>
            <person name="Cepicka I."/>
            <person name="Gallot-Lavallee L."/>
            <person name="Salas-Leiva D."/>
            <person name="Curtis B.A."/>
            <person name="Zahonova K."/>
            <person name="Pipaliya S."/>
            <person name="Dacks J."/>
            <person name="Roger A.J."/>
        </authorList>
    </citation>
    <scope>NUCLEOTIDE SEQUENCE</scope>
    <source>
        <strain evidence="5">BMAN</strain>
    </source>
</reference>
<dbReference type="InterPro" id="IPR047565">
    <property type="entry name" value="Alpha-macroglob_thiol-ester_cl"/>
</dbReference>
<dbReference type="SMART" id="SM01419">
    <property type="entry name" value="Thiol-ester_cl"/>
    <property type="match status" value="1"/>
</dbReference>
<proteinExistence type="predicted"/>
<name>A0A9Q0LTF4_ANAIG</name>
<dbReference type="Gene3D" id="1.50.10.20">
    <property type="match status" value="1"/>
</dbReference>
<feature type="compositionally biased region" description="Basic and acidic residues" evidence="3">
    <location>
        <begin position="621"/>
        <end position="639"/>
    </location>
</feature>
<dbReference type="Proteomes" id="UP001149090">
    <property type="component" value="Unassembled WGS sequence"/>
</dbReference>
<evidence type="ECO:0000313" key="5">
    <source>
        <dbReference type="EMBL" id="KAJ5077123.1"/>
    </source>
</evidence>
<dbReference type="CDD" id="cd02891">
    <property type="entry name" value="A2M_like"/>
    <property type="match status" value="1"/>
</dbReference>
<keyword evidence="1" id="KW-0732">Signal</keyword>
<dbReference type="InterPro" id="IPR050473">
    <property type="entry name" value="A2M/Complement_sys"/>
</dbReference>
<feature type="domain" description="Alpha-2-macroglobulin" evidence="4">
    <location>
        <begin position="746"/>
        <end position="840"/>
    </location>
</feature>
<comment type="caution">
    <text evidence="5">The sequence shown here is derived from an EMBL/GenBank/DDBJ whole genome shotgun (WGS) entry which is preliminary data.</text>
</comment>
<evidence type="ECO:0000256" key="2">
    <source>
        <dbReference type="ARBA" id="ARBA00022966"/>
    </source>
</evidence>
<feature type="region of interest" description="Disordered" evidence="3">
    <location>
        <begin position="621"/>
        <end position="649"/>
    </location>
</feature>
<gene>
    <name evidence="5" type="ORF">M0811_00443</name>
</gene>
<dbReference type="PANTHER" id="PTHR11412:SF136">
    <property type="entry name" value="CD109 ANTIGEN"/>
    <property type="match status" value="1"/>
</dbReference>
<dbReference type="InterPro" id="IPR002890">
    <property type="entry name" value="MG2"/>
</dbReference>
<dbReference type="Pfam" id="PF00207">
    <property type="entry name" value="A2M"/>
    <property type="match status" value="1"/>
</dbReference>
<evidence type="ECO:0000313" key="6">
    <source>
        <dbReference type="Proteomes" id="UP001149090"/>
    </source>
</evidence>
<dbReference type="Gene3D" id="2.60.40.1930">
    <property type="match status" value="1"/>
</dbReference>
<keyword evidence="6" id="KW-1185">Reference proteome</keyword>
<keyword evidence="2" id="KW-0882">Thioester bond</keyword>
<dbReference type="SMART" id="SM01360">
    <property type="entry name" value="A2M"/>
    <property type="match status" value="1"/>
</dbReference>
<dbReference type="InterPro" id="IPR001599">
    <property type="entry name" value="Macroglobln_a2"/>
</dbReference>
<dbReference type="GO" id="GO:0005615">
    <property type="term" value="C:extracellular space"/>
    <property type="evidence" value="ECO:0007669"/>
    <property type="project" value="InterPro"/>
</dbReference>
<evidence type="ECO:0000256" key="1">
    <source>
        <dbReference type="ARBA" id="ARBA00022729"/>
    </source>
</evidence>
<organism evidence="5 6">
    <name type="scientific">Anaeramoeba ignava</name>
    <name type="common">Anaerobic marine amoeba</name>
    <dbReference type="NCBI Taxonomy" id="1746090"/>
    <lineage>
        <taxon>Eukaryota</taxon>
        <taxon>Metamonada</taxon>
        <taxon>Anaeramoebidae</taxon>
        <taxon>Anaeramoeba</taxon>
    </lineage>
</organism>
<dbReference type="OrthoDB" id="9998011at2759"/>
<accession>A0A9Q0LTF4</accession>
<dbReference type="OMA" id="DAHINID"/>
<protein>
    <submittedName>
        <fullName evidence="5">Macroglobulin / complement</fullName>
    </submittedName>
</protein>